<dbReference type="InterPro" id="IPR002125">
    <property type="entry name" value="CMP_dCMP_dom"/>
</dbReference>
<keyword evidence="2" id="KW-0479">Metal-binding</keyword>
<evidence type="ECO:0000256" key="4">
    <source>
        <dbReference type="ARBA" id="ARBA00022833"/>
    </source>
</evidence>
<feature type="domain" description="CMP/dCMP-type deaminase" evidence="5">
    <location>
        <begin position="1"/>
        <end position="140"/>
    </location>
</feature>
<comment type="similarity">
    <text evidence="1">Belongs to the cytidine and deoxycytidylate deaminase family.</text>
</comment>
<proteinExistence type="inferred from homology"/>
<evidence type="ECO:0000256" key="3">
    <source>
        <dbReference type="ARBA" id="ARBA00022801"/>
    </source>
</evidence>
<sequence>MAIKPRMMFAHMRSAAAYGVTSYARRLQVGCVIVNPETDQPVAIGWNGTPPGMPNVCEMEQHGQIVTNPCVIHAEENALMRIPENADDFTGLVMFVTHSPCPDCTQKIIDNGKIDKVYYQEPYRIMDGIKRLMNAGIEVYRMVGDMAILKHVFDDQGEVGYEQILSNPDKVRN</sequence>
<dbReference type="KEGG" id="vg:24366679"/>
<dbReference type="Proteomes" id="UP000032405">
    <property type="component" value="Segment"/>
</dbReference>
<dbReference type="RefSeq" id="YP_009140311.1">
    <property type="nucleotide sequence ID" value="NC_027119.1"/>
</dbReference>
<reference evidence="6 7" key="1">
    <citation type="journal article" date="2015" name="Genome Announc.">
        <title>Genome Sequence of Salmonella enterica Phage Det7.</title>
        <authorList>
            <person name="Casjens S.R."/>
            <person name="Jacobs-Sera D."/>
            <person name="Hatfull G.F."/>
            <person name="Hendrix R.W."/>
        </authorList>
    </citation>
    <scope>NUCLEOTIDE SEQUENCE [LARGE SCALE GENOMIC DNA]</scope>
</reference>
<dbReference type="PROSITE" id="PS00903">
    <property type="entry name" value="CYT_DCMP_DEAMINASES_1"/>
    <property type="match status" value="1"/>
</dbReference>
<keyword evidence="4" id="KW-0862">Zinc</keyword>
<dbReference type="PROSITE" id="PS51747">
    <property type="entry name" value="CYT_DCMP_DEAMINASES_2"/>
    <property type="match status" value="1"/>
</dbReference>
<dbReference type="GeneID" id="24366679"/>
<dbReference type="InterPro" id="IPR015517">
    <property type="entry name" value="dCMP_deaminase-rel"/>
</dbReference>
<dbReference type="GO" id="GO:0008270">
    <property type="term" value="F:zinc ion binding"/>
    <property type="evidence" value="ECO:0007669"/>
    <property type="project" value="InterPro"/>
</dbReference>
<organism evidence="6 7">
    <name type="scientific">Salmonella phage Det7</name>
    <dbReference type="NCBI Taxonomy" id="454798"/>
    <lineage>
        <taxon>Viruses</taxon>
        <taxon>Duplodnaviria</taxon>
        <taxon>Heunggongvirae</taxon>
        <taxon>Uroviricota</taxon>
        <taxon>Caudoviricetes</taxon>
        <taxon>Pantevenvirales</taxon>
        <taxon>Ackermannviridae</taxon>
        <taxon>Cvivirinae</taxon>
        <taxon>Kuttervirus</taxon>
        <taxon>Kuttervirus Det7</taxon>
    </lineage>
</organism>
<evidence type="ECO:0000313" key="7">
    <source>
        <dbReference type="Proteomes" id="UP000032405"/>
    </source>
</evidence>
<dbReference type="SUPFAM" id="SSF53927">
    <property type="entry name" value="Cytidine deaminase-like"/>
    <property type="match status" value="1"/>
</dbReference>
<accession>A0A0C5Q3G5</accession>
<evidence type="ECO:0000259" key="5">
    <source>
        <dbReference type="PROSITE" id="PS51747"/>
    </source>
</evidence>
<name>A0A0C5Q3G5_9CAUD</name>
<evidence type="ECO:0000313" key="6">
    <source>
        <dbReference type="EMBL" id="AJQ20953.1"/>
    </source>
</evidence>
<evidence type="ECO:0000256" key="1">
    <source>
        <dbReference type="ARBA" id="ARBA00006576"/>
    </source>
</evidence>
<protein>
    <recommendedName>
        <fullName evidence="5">CMP/dCMP-type deaminase domain-containing protein</fullName>
    </recommendedName>
</protein>
<dbReference type="EMBL" id="KP797973">
    <property type="protein sequence ID" value="AJQ20953.1"/>
    <property type="molecule type" value="Genomic_DNA"/>
</dbReference>
<keyword evidence="3" id="KW-0378">Hydrolase</keyword>
<dbReference type="InterPro" id="IPR016192">
    <property type="entry name" value="APOBEC/CMP_deaminase_Zn-bd"/>
</dbReference>
<dbReference type="Pfam" id="PF00383">
    <property type="entry name" value="dCMP_cyt_deam_1"/>
    <property type="match status" value="1"/>
</dbReference>
<dbReference type="InterPro" id="IPR016193">
    <property type="entry name" value="Cytidine_deaminase-like"/>
</dbReference>
<dbReference type="Gene3D" id="3.40.140.10">
    <property type="entry name" value="Cytidine Deaminase, domain 2"/>
    <property type="match status" value="1"/>
</dbReference>
<dbReference type="PANTHER" id="PTHR11086">
    <property type="entry name" value="DEOXYCYTIDYLATE DEAMINASE-RELATED"/>
    <property type="match status" value="1"/>
</dbReference>
<keyword evidence="7" id="KW-1185">Reference proteome</keyword>
<dbReference type="PANTHER" id="PTHR11086:SF18">
    <property type="entry name" value="DEOXYCYTIDYLATE DEAMINASE"/>
    <property type="match status" value="1"/>
</dbReference>
<dbReference type="GO" id="GO:0004132">
    <property type="term" value="F:dCMP deaminase activity"/>
    <property type="evidence" value="ECO:0007669"/>
    <property type="project" value="TreeGrafter"/>
</dbReference>
<gene>
    <name evidence="6" type="primary">134</name>
    <name evidence="6" type="ORF">DET7_134</name>
</gene>
<evidence type="ECO:0000256" key="2">
    <source>
        <dbReference type="ARBA" id="ARBA00022723"/>
    </source>
</evidence>